<gene>
    <name evidence="1" type="ORF">CryarDRAFT_3100</name>
</gene>
<dbReference type="HOGENOM" id="CLU_142061_0_0_11"/>
<evidence type="ECO:0000313" key="1">
    <source>
        <dbReference type="EMBL" id="EXG81974.1"/>
    </source>
</evidence>
<dbReference type="Gene3D" id="2.10.260.10">
    <property type="match status" value="1"/>
</dbReference>
<keyword evidence="2" id="KW-1185">Reference proteome</keyword>
<comment type="caution">
    <text evidence="1">The sequence shown here is derived from an EMBL/GenBank/DDBJ whole genome shotgun (WGS) entry which is preliminary data.</text>
</comment>
<sequence>MYGVTALDDSGRILDRGVLSALGWGSGMRLTVGERGGLIVVAADPAGACRVTSQGFVVLPVALRHWCGLRRGDRVLVVVDPGRGWMVVHPPAALEAMVSAAHSAVWGGEPL</sequence>
<dbReference type="SUPFAM" id="SSF89447">
    <property type="entry name" value="AbrB/MazE/MraZ-like"/>
    <property type="match status" value="1"/>
</dbReference>
<reference evidence="1 2" key="1">
    <citation type="submission" date="2013-07" db="EMBL/GenBank/DDBJ databases">
        <authorList>
            <consortium name="DOE Joint Genome Institute"/>
            <person name="Eisen J."/>
            <person name="Huntemann M."/>
            <person name="Han J."/>
            <person name="Chen A."/>
            <person name="Kyrpides N."/>
            <person name="Mavromatis K."/>
            <person name="Markowitz V."/>
            <person name="Palaniappan K."/>
            <person name="Ivanova N."/>
            <person name="Schaumberg A."/>
            <person name="Pati A."/>
            <person name="Liolios K."/>
            <person name="Nordberg H.P."/>
            <person name="Cantor M.N."/>
            <person name="Hua S.X."/>
            <person name="Woyke T."/>
        </authorList>
    </citation>
    <scope>NUCLEOTIDE SEQUENCE [LARGE SCALE GENOMIC DNA]</scope>
    <source>
        <strain evidence="1 2">DSM 44712</strain>
    </source>
</reference>
<accession>A0A010ZTE0</accession>
<organism evidence="1 2">
    <name type="scientific">Cryptosporangium arvum DSM 44712</name>
    <dbReference type="NCBI Taxonomy" id="927661"/>
    <lineage>
        <taxon>Bacteria</taxon>
        <taxon>Bacillati</taxon>
        <taxon>Actinomycetota</taxon>
        <taxon>Actinomycetes</taxon>
        <taxon>Cryptosporangiales</taxon>
        <taxon>Cryptosporangiaceae</taxon>
        <taxon>Cryptosporangium</taxon>
    </lineage>
</organism>
<evidence type="ECO:0000313" key="2">
    <source>
        <dbReference type="Proteomes" id="UP000021053"/>
    </source>
</evidence>
<proteinExistence type="predicted"/>
<name>A0A010ZTE0_9ACTN</name>
<protein>
    <submittedName>
        <fullName evidence="1">Regulator of stationary/sporulation gene expression</fullName>
    </submittedName>
</protein>
<dbReference type="InterPro" id="IPR037914">
    <property type="entry name" value="SpoVT-AbrB_sf"/>
</dbReference>
<dbReference type="EMBL" id="JFBT01000001">
    <property type="protein sequence ID" value="EXG81974.1"/>
    <property type="molecule type" value="Genomic_DNA"/>
</dbReference>
<dbReference type="AlphaFoldDB" id="A0A010ZTE0"/>
<dbReference type="Proteomes" id="UP000021053">
    <property type="component" value="Unassembled WGS sequence"/>
</dbReference>